<sequence length="180" mass="21314">MKRRWKRCLYKVATESSLTAAVDEIRKTYRAGIKKFLSFFNVWNPRKDRMSKQVEEDQKSRMMWLITEKNGGFFLGQQADESDDTESDSESERPRRAVSRLDHPKKPGFRNPNILRVKKKDSHSFKRKQMGFEDEKLADSQDRKDAKQLHPSWSAKQMKLKQEAELMKAPPQNKRMTFDD</sequence>
<feature type="compositionally biased region" description="Basic residues" evidence="1">
    <location>
        <begin position="116"/>
        <end position="129"/>
    </location>
</feature>
<feature type="compositionally biased region" description="Basic and acidic residues" evidence="1">
    <location>
        <begin position="130"/>
        <end position="148"/>
    </location>
</feature>
<dbReference type="Proteomes" id="UP000887574">
    <property type="component" value="Unplaced"/>
</dbReference>
<organism evidence="2 3">
    <name type="scientific">Ditylenchus dipsaci</name>
    <dbReference type="NCBI Taxonomy" id="166011"/>
    <lineage>
        <taxon>Eukaryota</taxon>
        <taxon>Metazoa</taxon>
        <taxon>Ecdysozoa</taxon>
        <taxon>Nematoda</taxon>
        <taxon>Chromadorea</taxon>
        <taxon>Rhabditida</taxon>
        <taxon>Tylenchina</taxon>
        <taxon>Tylenchomorpha</taxon>
        <taxon>Sphaerularioidea</taxon>
        <taxon>Anguinidae</taxon>
        <taxon>Anguininae</taxon>
        <taxon>Ditylenchus</taxon>
    </lineage>
</organism>
<evidence type="ECO:0000313" key="3">
    <source>
        <dbReference type="WBParaSite" id="jg3636"/>
    </source>
</evidence>
<reference evidence="3" key="1">
    <citation type="submission" date="2022-11" db="UniProtKB">
        <authorList>
            <consortium name="WormBaseParasite"/>
        </authorList>
    </citation>
    <scope>IDENTIFICATION</scope>
</reference>
<name>A0A915E9Z6_9BILA</name>
<feature type="region of interest" description="Disordered" evidence="1">
    <location>
        <begin position="75"/>
        <end position="159"/>
    </location>
</feature>
<feature type="compositionally biased region" description="Acidic residues" evidence="1">
    <location>
        <begin position="80"/>
        <end position="89"/>
    </location>
</feature>
<protein>
    <submittedName>
        <fullName evidence="3">Uncharacterized protein</fullName>
    </submittedName>
</protein>
<accession>A0A915E9Z6</accession>
<feature type="compositionally biased region" description="Basic and acidic residues" evidence="1">
    <location>
        <begin position="90"/>
        <end position="105"/>
    </location>
</feature>
<proteinExistence type="predicted"/>
<keyword evidence="2" id="KW-1185">Reference proteome</keyword>
<evidence type="ECO:0000313" key="2">
    <source>
        <dbReference type="Proteomes" id="UP000887574"/>
    </source>
</evidence>
<evidence type="ECO:0000256" key="1">
    <source>
        <dbReference type="SAM" id="MobiDB-lite"/>
    </source>
</evidence>
<dbReference type="AlphaFoldDB" id="A0A915E9Z6"/>
<dbReference type="WBParaSite" id="jg3636">
    <property type="protein sequence ID" value="jg3636"/>
    <property type="gene ID" value="jg3636"/>
</dbReference>